<dbReference type="GO" id="GO:0016740">
    <property type="term" value="F:transferase activity"/>
    <property type="evidence" value="ECO:0007669"/>
    <property type="project" value="UniProtKB-KW"/>
</dbReference>
<dbReference type="UniPathway" id="UPA00286"/>
<comment type="caution">
    <text evidence="9">The sequence shown here is derived from an EMBL/GenBank/DDBJ whole genome shotgun (WGS) entry which is preliminary data.</text>
</comment>
<organism evidence="9 10">
    <name type="scientific">Roseburia porci</name>
    <dbReference type="NCBI Taxonomy" id="2605790"/>
    <lineage>
        <taxon>Bacteria</taxon>
        <taxon>Bacillati</taxon>
        <taxon>Bacillota</taxon>
        <taxon>Clostridia</taxon>
        <taxon>Lachnospirales</taxon>
        <taxon>Lachnospiraceae</taxon>
        <taxon>Roseburia</taxon>
    </lineage>
</organism>
<dbReference type="RefSeq" id="WP_154429740.1">
    <property type="nucleotide sequence ID" value="NZ_VUNI01000009.1"/>
</dbReference>
<keyword evidence="4" id="KW-0732">Signal</keyword>
<evidence type="ECO:0000256" key="2">
    <source>
        <dbReference type="ARBA" id="ARBA00005182"/>
    </source>
</evidence>
<keyword evidence="3" id="KW-0808">Transferase</keyword>
<comment type="pathway">
    <text evidence="2">Glycan biosynthesis; alginate biosynthesis.</text>
</comment>
<dbReference type="GO" id="GO:0042597">
    <property type="term" value="C:periplasmic space"/>
    <property type="evidence" value="ECO:0007669"/>
    <property type="project" value="UniProtKB-SubCell"/>
</dbReference>
<keyword evidence="7" id="KW-0472">Membrane</keyword>
<evidence type="ECO:0000256" key="1">
    <source>
        <dbReference type="ARBA" id="ARBA00004418"/>
    </source>
</evidence>
<evidence type="ECO:0000313" key="10">
    <source>
        <dbReference type="Proteomes" id="UP000474024"/>
    </source>
</evidence>
<evidence type="ECO:0000313" key="9">
    <source>
        <dbReference type="EMBL" id="MST74771.1"/>
    </source>
</evidence>
<evidence type="ECO:0000256" key="3">
    <source>
        <dbReference type="ARBA" id="ARBA00022679"/>
    </source>
</evidence>
<dbReference type="AlphaFoldDB" id="A0A6L5YSW1"/>
<feature type="transmembrane region" description="Helical" evidence="7">
    <location>
        <begin position="7"/>
        <end position="27"/>
    </location>
</feature>
<reference evidence="9 10" key="1">
    <citation type="submission" date="2019-08" db="EMBL/GenBank/DDBJ databases">
        <title>In-depth cultivation of the pig gut microbiome towards novel bacterial diversity and tailored functional studies.</title>
        <authorList>
            <person name="Wylensek D."/>
            <person name="Hitch T.C.A."/>
            <person name="Clavel T."/>
        </authorList>
    </citation>
    <scope>NUCLEOTIDE SEQUENCE [LARGE SCALE GENOMIC DNA]</scope>
    <source>
        <strain evidence="9 10">MUC/MUC-530-WT-4D</strain>
    </source>
</reference>
<keyword evidence="5" id="KW-0574">Periplasm</keyword>
<dbReference type="Pfam" id="PF16822">
    <property type="entry name" value="ALGX"/>
    <property type="match status" value="1"/>
</dbReference>
<evidence type="ECO:0000256" key="5">
    <source>
        <dbReference type="ARBA" id="ARBA00022764"/>
    </source>
</evidence>
<name>A0A6L5YSW1_9FIRM</name>
<evidence type="ECO:0000256" key="6">
    <source>
        <dbReference type="ARBA" id="ARBA00022841"/>
    </source>
</evidence>
<dbReference type="EMBL" id="VUNI01000009">
    <property type="protein sequence ID" value="MST74771.1"/>
    <property type="molecule type" value="Genomic_DNA"/>
</dbReference>
<evidence type="ECO:0000259" key="8">
    <source>
        <dbReference type="Pfam" id="PF16822"/>
    </source>
</evidence>
<evidence type="ECO:0000256" key="4">
    <source>
        <dbReference type="ARBA" id="ARBA00022729"/>
    </source>
</evidence>
<evidence type="ECO:0000256" key="7">
    <source>
        <dbReference type="SAM" id="Phobius"/>
    </source>
</evidence>
<keyword evidence="7" id="KW-0812">Transmembrane</keyword>
<keyword evidence="6" id="KW-0016">Alginate biosynthesis</keyword>
<comment type="subcellular location">
    <subcellularLocation>
        <location evidence="1">Periplasm</location>
    </subcellularLocation>
</comment>
<dbReference type="InterPro" id="IPR031811">
    <property type="entry name" value="ALGX/ALGJ_SGNH-like"/>
</dbReference>
<accession>A0A6L5YSW1</accession>
<protein>
    <recommendedName>
        <fullName evidence="8">AlgX/AlgJ SGNH hydrolase-like domain-containing protein</fullName>
    </recommendedName>
</protein>
<gene>
    <name evidence="9" type="ORF">FYJ75_06915</name>
</gene>
<feature type="domain" description="AlgX/AlgJ SGNH hydrolase-like" evidence="8">
    <location>
        <begin position="86"/>
        <end position="238"/>
    </location>
</feature>
<keyword evidence="7" id="KW-1133">Transmembrane helix</keyword>
<dbReference type="Proteomes" id="UP000474024">
    <property type="component" value="Unassembled WGS sequence"/>
</dbReference>
<sequence length="454" mass="52374">MKKKIQIIYIIVITFMTVAIAVGTFVIDNRSDNENNSSALEDTASSGLVEQMESRISGNFGFRKQLIALDTFLQEKILHTSNVLDVIIGENGNLFFAKTSDDYQGIVTMSQRQQYNTVRTLELMQQSIEKDNGKFRFVIAPNKNSLYDEMPFNYQKYSDKGNADIVMPQLSDVDTVDLFQTFYNEPEQMYFRQDTHWNSKGALLAYDTIMAGLKQEHPDFDGCDFTSRRDFTGDLEKMLRPEDPSKDLEYYLDYDFGYHYLTKTRSVEQSYIESENPDGTGSLYMFRDSFGNALLPYFAETYYHAVFDKSSNYNLLLKQKYNADTVVLEIAERNLPLISQSRPVFYAPECKPDQTQLVDVPESAVSGEENKEGTDKEIKEVSQESYTGFAGILDADWISEMKDIEEAHILIRLKDRFYEMTPQTIEENDYGFCAYFPEGTDLTDYEIYIEPMLK</sequence>
<proteinExistence type="predicted"/>
<keyword evidence="10" id="KW-1185">Reference proteome</keyword>
<dbReference type="GO" id="GO:0042121">
    <property type="term" value="P:alginic acid biosynthetic process"/>
    <property type="evidence" value="ECO:0007669"/>
    <property type="project" value="UniProtKB-UniPathway"/>
</dbReference>